<dbReference type="PROSITE" id="PS51450">
    <property type="entry name" value="LRR"/>
    <property type="match status" value="1"/>
</dbReference>
<evidence type="ECO:0000256" key="2">
    <source>
        <dbReference type="ARBA" id="ARBA00022737"/>
    </source>
</evidence>
<protein>
    <recommendedName>
        <fullName evidence="5">Protein kinase domain-containing protein</fullName>
    </recommendedName>
</protein>
<keyword evidence="7" id="KW-1185">Reference proteome</keyword>
<dbReference type="InterPro" id="IPR017441">
    <property type="entry name" value="Protein_kinase_ATP_BS"/>
</dbReference>
<evidence type="ECO:0000313" key="6">
    <source>
        <dbReference type="EMBL" id="KAL3771609.1"/>
    </source>
</evidence>
<dbReference type="InterPro" id="IPR050216">
    <property type="entry name" value="LRR_domain-containing"/>
</dbReference>
<accession>A0ABD3N6B7</accession>
<dbReference type="InterPro" id="IPR001611">
    <property type="entry name" value="Leu-rich_rpt"/>
</dbReference>
<dbReference type="SMART" id="SM00369">
    <property type="entry name" value="LRR_TYP"/>
    <property type="match status" value="4"/>
</dbReference>
<gene>
    <name evidence="6" type="ORF">ACHAW5_006636</name>
</gene>
<dbReference type="InterPro" id="IPR032675">
    <property type="entry name" value="LRR_dom_sf"/>
</dbReference>
<feature type="region of interest" description="Disordered" evidence="4">
    <location>
        <begin position="1"/>
        <end position="21"/>
    </location>
</feature>
<dbReference type="Pfam" id="PF13855">
    <property type="entry name" value="LRR_8"/>
    <property type="match status" value="2"/>
</dbReference>
<dbReference type="Gene3D" id="3.80.10.10">
    <property type="entry name" value="Ribonuclease Inhibitor"/>
    <property type="match status" value="2"/>
</dbReference>
<dbReference type="SUPFAM" id="SSF56112">
    <property type="entry name" value="Protein kinase-like (PK-like)"/>
    <property type="match status" value="1"/>
</dbReference>
<reference evidence="6 7" key="1">
    <citation type="submission" date="2024-10" db="EMBL/GenBank/DDBJ databases">
        <title>Updated reference genomes for cyclostephanoid diatoms.</title>
        <authorList>
            <person name="Roberts W.R."/>
            <person name="Alverson A.J."/>
        </authorList>
    </citation>
    <scope>NUCLEOTIDE SEQUENCE [LARGE SCALE GENOMIC DNA]</scope>
    <source>
        <strain evidence="6 7">AJA276-08</strain>
    </source>
</reference>
<name>A0ABD3N6B7_9STRA</name>
<keyword evidence="3" id="KW-0067">ATP-binding</keyword>
<dbReference type="PANTHER" id="PTHR48051">
    <property type="match status" value="1"/>
</dbReference>
<comment type="caution">
    <text evidence="6">The sequence shown here is derived from an EMBL/GenBank/DDBJ whole genome shotgun (WGS) entry which is preliminary data.</text>
</comment>
<dbReference type="SUPFAM" id="SSF52058">
    <property type="entry name" value="L domain-like"/>
    <property type="match status" value="1"/>
</dbReference>
<proteinExistence type="predicted"/>
<feature type="binding site" evidence="3">
    <location>
        <position position="240"/>
    </location>
    <ligand>
        <name>ATP</name>
        <dbReference type="ChEBI" id="CHEBI:30616"/>
    </ligand>
</feature>
<keyword evidence="2" id="KW-0677">Repeat</keyword>
<dbReference type="PANTHER" id="PTHR48051:SF1">
    <property type="entry name" value="RAS SUPPRESSOR PROTEIN 1"/>
    <property type="match status" value="1"/>
</dbReference>
<evidence type="ECO:0000313" key="7">
    <source>
        <dbReference type="Proteomes" id="UP001530315"/>
    </source>
</evidence>
<dbReference type="PROSITE" id="PS00107">
    <property type="entry name" value="PROTEIN_KINASE_ATP"/>
    <property type="match status" value="1"/>
</dbReference>
<evidence type="ECO:0000256" key="1">
    <source>
        <dbReference type="ARBA" id="ARBA00022614"/>
    </source>
</evidence>
<evidence type="ECO:0000256" key="3">
    <source>
        <dbReference type="PROSITE-ProRule" id="PRU10141"/>
    </source>
</evidence>
<dbReference type="Pfam" id="PF00069">
    <property type="entry name" value="Pkinase"/>
    <property type="match status" value="1"/>
</dbReference>
<dbReference type="InterPro" id="IPR011009">
    <property type="entry name" value="Kinase-like_dom_sf"/>
</dbReference>
<evidence type="ECO:0000259" key="5">
    <source>
        <dbReference type="PROSITE" id="PS50011"/>
    </source>
</evidence>
<dbReference type="PROSITE" id="PS50011">
    <property type="entry name" value="PROTEIN_KINASE_DOM"/>
    <property type="match status" value="1"/>
</dbReference>
<feature type="domain" description="Protein kinase" evidence="5">
    <location>
        <begin position="213"/>
        <end position="472"/>
    </location>
</feature>
<dbReference type="GO" id="GO:0005524">
    <property type="term" value="F:ATP binding"/>
    <property type="evidence" value="ECO:0007669"/>
    <property type="project" value="UniProtKB-UniRule"/>
</dbReference>
<dbReference type="InterPro" id="IPR000719">
    <property type="entry name" value="Prot_kinase_dom"/>
</dbReference>
<keyword evidence="3" id="KW-0547">Nucleotide-binding</keyword>
<dbReference type="Gene3D" id="1.10.510.10">
    <property type="entry name" value="Transferase(Phosphotransferase) domain 1"/>
    <property type="match status" value="1"/>
</dbReference>
<sequence length="472" mass="51840">MSASDPADLSDESGIKDEKDSTELTLPSNIWNSITHSADLWGQFKYLTKLDLNNNGLITLPSCLEALPSLEILFLSENNFDAIPELGNMRKLRMLSLRGNRLTELSTSNLPSQTLIWLILTNNRICNIDPNIRELKLVRKLMLSHNKLRSIPKEMGECKNLELIRLANNEIDAPLPIEFLTLQKLAWISLAGNPIARCPQSTEKVISKSNISFDESTILGRGASGTVYLGKYQDKDVAVKIFKQESTGSDGTAADEAAINGLIDHPLVVSAHGVFLSDEGKSPEGMVMELLEGADALGKVPSFSTVTRDSGPSDSAKDMSRVEVLSTVWNVATALEHVHSTAKVANGDIYLHNILKCRDGMAKVSDWGASFVYDGIVDSSAQTFESIEVLAFGRLVQDLFDWHLDTALPDSTEPADFLGRSRGKPLQAGLFYDLMSSILQPLQTERPSFSDIKAVLSSIPEFQAVRNFRSID</sequence>
<dbReference type="InterPro" id="IPR003591">
    <property type="entry name" value="Leu-rich_rpt_typical-subtyp"/>
</dbReference>
<dbReference type="AlphaFoldDB" id="A0ABD3N6B7"/>
<dbReference type="EMBL" id="JALLAZ020001600">
    <property type="protein sequence ID" value="KAL3771609.1"/>
    <property type="molecule type" value="Genomic_DNA"/>
</dbReference>
<dbReference type="Proteomes" id="UP001530315">
    <property type="component" value="Unassembled WGS sequence"/>
</dbReference>
<evidence type="ECO:0000256" key="4">
    <source>
        <dbReference type="SAM" id="MobiDB-lite"/>
    </source>
</evidence>
<organism evidence="6 7">
    <name type="scientific">Stephanodiscus triporus</name>
    <dbReference type="NCBI Taxonomy" id="2934178"/>
    <lineage>
        <taxon>Eukaryota</taxon>
        <taxon>Sar</taxon>
        <taxon>Stramenopiles</taxon>
        <taxon>Ochrophyta</taxon>
        <taxon>Bacillariophyta</taxon>
        <taxon>Coscinodiscophyceae</taxon>
        <taxon>Thalassiosirophycidae</taxon>
        <taxon>Stephanodiscales</taxon>
        <taxon>Stephanodiscaceae</taxon>
        <taxon>Stephanodiscus</taxon>
    </lineage>
</organism>
<keyword evidence="1" id="KW-0433">Leucine-rich repeat</keyword>
<dbReference type="Gene3D" id="3.30.200.20">
    <property type="entry name" value="Phosphorylase Kinase, domain 1"/>
    <property type="match status" value="1"/>
</dbReference>